<evidence type="ECO:0000259" key="1">
    <source>
        <dbReference type="PROSITE" id="PS50181"/>
    </source>
</evidence>
<reference evidence="2" key="1">
    <citation type="journal article" date="2023" name="IScience">
        <title>Live-bearing cockroach genome reveals convergent evolutionary mechanisms linked to viviparity in insects and beyond.</title>
        <authorList>
            <person name="Fouks B."/>
            <person name="Harrison M.C."/>
            <person name="Mikhailova A.A."/>
            <person name="Marchal E."/>
            <person name="English S."/>
            <person name="Carruthers M."/>
            <person name="Jennings E.C."/>
            <person name="Chiamaka E.L."/>
            <person name="Frigard R.A."/>
            <person name="Pippel M."/>
            <person name="Attardo G.M."/>
            <person name="Benoit J.B."/>
            <person name="Bornberg-Bauer E."/>
            <person name="Tobe S.S."/>
        </authorList>
    </citation>
    <scope>NUCLEOTIDE SEQUENCE</scope>
    <source>
        <strain evidence="2">Stay&amp;Tobe</strain>
    </source>
</reference>
<dbReference type="InterPro" id="IPR001810">
    <property type="entry name" value="F-box_dom"/>
</dbReference>
<dbReference type="Proteomes" id="UP001233999">
    <property type="component" value="Unassembled WGS sequence"/>
</dbReference>
<name>A0AAD8ED55_DIPPU</name>
<evidence type="ECO:0000313" key="3">
    <source>
        <dbReference type="Proteomes" id="UP001233999"/>
    </source>
</evidence>
<comment type="caution">
    <text evidence="2">The sequence shown here is derived from an EMBL/GenBank/DDBJ whole genome shotgun (WGS) entry which is preliminary data.</text>
</comment>
<protein>
    <recommendedName>
        <fullName evidence="1">F-box domain-containing protein</fullName>
    </recommendedName>
</protein>
<dbReference type="InterPro" id="IPR036047">
    <property type="entry name" value="F-box-like_dom_sf"/>
</dbReference>
<dbReference type="SUPFAM" id="SSF81383">
    <property type="entry name" value="F-box domain"/>
    <property type="match status" value="1"/>
</dbReference>
<dbReference type="EMBL" id="JASPKZ010007205">
    <property type="protein sequence ID" value="KAJ9586120.1"/>
    <property type="molecule type" value="Genomic_DNA"/>
</dbReference>
<dbReference type="PROSITE" id="PS50181">
    <property type="entry name" value="FBOX"/>
    <property type="match status" value="1"/>
</dbReference>
<organism evidence="2 3">
    <name type="scientific">Diploptera punctata</name>
    <name type="common">Pacific beetle cockroach</name>
    <dbReference type="NCBI Taxonomy" id="6984"/>
    <lineage>
        <taxon>Eukaryota</taxon>
        <taxon>Metazoa</taxon>
        <taxon>Ecdysozoa</taxon>
        <taxon>Arthropoda</taxon>
        <taxon>Hexapoda</taxon>
        <taxon>Insecta</taxon>
        <taxon>Pterygota</taxon>
        <taxon>Neoptera</taxon>
        <taxon>Polyneoptera</taxon>
        <taxon>Dictyoptera</taxon>
        <taxon>Blattodea</taxon>
        <taxon>Blaberoidea</taxon>
        <taxon>Blaberidae</taxon>
        <taxon>Diplopterinae</taxon>
        <taxon>Diploptera</taxon>
    </lineage>
</organism>
<dbReference type="Gene3D" id="1.20.1280.50">
    <property type="match status" value="1"/>
</dbReference>
<evidence type="ECO:0000313" key="2">
    <source>
        <dbReference type="EMBL" id="KAJ9586120.1"/>
    </source>
</evidence>
<dbReference type="SMART" id="SM00256">
    <property type="entry name" value="FBOX"/>
    <property type="match status" value="1"/>
</dbReference>
<accession>A0AAD8ED55</accession>
<gene>
    <name evidence="2" type="ORF">L9F63_020232</name>
</gene>
<keyword evidence="3" id="KW-1185">Reference proteome</keyword>
<dbReference type="PANTHER" id="PTHR15933:SF20">
    <property type="entry name" value="F-BOX DOMAIN-CONTAINING PROTEIN"/>
    <property type="match status" value="1"/>
</dbReference>
<dbReference type="AlphaFoldDB" id="A0AAD8ED55"/>
<dbReference type="Pfam" id="PF15966">
    <property type="entry name" value="F-box_4"/>
    <property type="match status" value="1"/>
</dbReference>
<sequence length="489" mass="56180">MRVLMDEEVGEGSNLTLTLQPTGIKINKSMRTANGMHKRWEWFLSCYVVMRMPDERTHLETCPAPRVCHYVPFHVPNPRAQQWMKVPHRTRRILRNSLTKCFPAVPLQPGISSEEESPAFVPVVMTDDEDSADGDENMWECKKAPPGLESSVCSELYKSSREPNAEAHMQINVKPRIVNGSIKKMDEVYSQTNKVILNNSQYYQLAQDPEKSSTEHYVNNMQVDDIFSTSVMDCSSSIIPPPPSSPPMIVSLGLNLTLESITRYQTKPKNMYTFLCAQEFRRDEYSWHYKNVHSDIHGGLNGWLEHRCPLAHYGCMYSLRRFYPITKGATVIHNDTLESFGVKPYVPFDINSTHVNNLLPLCELPFEVLRHICRFLDSFSLCNLALTCRRLREVCCSLLEERGLVVQQWRRCLVGSTVSWSIAHKRWFFSTAFTPVREWGFEAGEHMSNHLKSCICFERNMDSKPYFHIFGNEPDPSLHAKLTGSSRDA</sequence>
<dbReference type="CDD" id="cd22101">
    <property type="entry name" value="F-box_FBXO30-like"/>
    <property type="match status" value="1"/>
</dbReference>
<dbReference type="InterPro" id="IPR031890">
    <property type="entry name" value="Fbxo30/Fbxo40"/>
</dbReference>
<reference evidence="2" key="2">
    <citation type="submission" date="2023-05" db="EMBL/GenBank/DDBJ databases">
        <authorList>
            <person name="Fouks B."/>
        </authorList>
    </citation>
    <scope>NUCLEOTIDE SEQUENCE</scope>
    <source>
        <strain evidence="2">Stay&amp;Tobe</strain>
        <tissue evidence="2">Testes</tissue>
    </source>
</reference>
<dbReference type="GO" id="GO:0061630">
    <property type="term" value="F:ubiquitin protein ligase activity"/>
    <property type="evidence" value="ECO:0007669"/>
    <property type="project" value="InterPro"/>
</dbReference>
<dbReference type="PANTHER" id="PTHR15933">
    <property type="entry name" value="PROTEIN CBG16327"/>
    <property type="match status" value="1"/>
</dbReference>
<proteinExistence type="predicted"/>
<feature type="domain" description="F-box" evidence="1">
    <location>
        <begin position="358"/>
        <end position="412"/>
    </location>
</feature>